<keyword evidence="1" id="KW-0812">Transmembrane</keyword>
<keyword evidence="3" id="KW-1185">Reference proteome</keyword>
<name>A0A649VQW6_9CAUD</name>
<evidence type="ECO:0000313" key="3">
    <source>
        <dbReference type="Proteomes" id="UP000423065"/>
    </source>
</evidence>
<evidence type="ECO:0000313" key="2">
    <source>
        <dbReference type="EMBL" id="QGJ94900.1"/>
    </source>
</evidence>
<proteinExistence type="predicted"/>
<dbReference type="GeneID" id="64766746"/>
<keyword evidence="1" id="KW-1133">Transmembrane helix</keyword>
<organism evidence="2 3">
    <name type="scientific">Gordonia phage Stormageddon</name>
    <dbReference type="NCBI Taxonomy" id="2656541"/>
    <lineage>
        <taxon>Viruses</taxon>
        <taxon>Duplodnaviria</taxon>
        <taxon>Heunggongvirae</taxon>
        <taxon>Uroviricota</taxon>
        <taxon>Caudoviricetes</taxon>
        <taxon>Stormageddonvirus</taxon>
        <taxon>Stormageddonvirus Stormageddon</taxon>
    </lineage>
</organism>
<keyword evidence="1" id="KW-0472">Membrane</keyword>
<dbReference type="EMBL" id="MN586040">
    <property type="protein sequence ID" value="QGJ94900.1"/>
    <property type="molecule type" value="Genomic_DNA"/>
</dbReference>
<gene>
    <name evidence="2" type="primary">37</name>
    <name evidence="2" type="ORF">SEA_STORMAGEDDON_37</name>
</gene>
<dbReference type="RefSeq" id="YP_010059513.1">
    <property type="nucleotide sequence ID" value="NC_054726.1"/>
</dbReference>
<sequence>MDSNTLDIIILILVSISLLLQLFGYARRTRP</sequence>
<feature type="transmembrane region" description="Helical" evidence="1">
    <location>
        <begin position="6"/>
        <end position="26"/>
    </location>
</feature>
<dbReference type="KEGG" id="vg:64766746"/>
<dbReference type="Proteomes" id="UP000423065">
    <property type="component" value="Segment"/>
</dbReference>
<accession>A0A649VQW6</accession>
<reference evidence="2 3" key="1">
    <citation type="submission" date="2019-10" db="EMBL/GenBank/DDBJ databases">
        <authorList>
            <person name="Garlena R.A."/>
            <person name="Russell D.A."/>
            <person name="Pope W.H."/>
            <person name="Jacobs-Sera D."/>
            <person name="Hatfull G.F."/>
        </authorList>
    </citation>
    <scope>NUCLEOTIDE SEQUENCE [LARGE SCALE GENOMIC DNA]</scope>
</reference>
<evidence type="ECO:0000256" key="1">
    <source>
        <dbReference type="SAM" id="Phobius"/>
    </source>
</evidence>
<protein>
    <submittedName>
        <fullName evidence="2">Uncharacterized protein</fullName>
    </submittedName>
</protein>